<dbReference type="AlphaFoldDB" id="A0A0V1KFL6"/>
<organism evidence="2 4">
    <name type="scientific">Trichinella pseudospiralis</name>
    <name type="common">Parasitic roundworm</name>
    <dbReference type="NCBI Taxonomy" id="6337"/>
    <lineage>
        <taxon>Eukaryota</taxon>
        <taxon>Metazoa</taxon>
        <taxon>Ecdysozoa</taxon>
        <taxon>Nematoda</taxon>
        <taxon>Enoplea</taxon>
        <taxon>Dorylaimia</taxon>
        <taxon>Trichinellida</taxon>
        <taxon>Trichinellidae</taxon>
        <taxon>Trichinella</taxon>
    </lineage>
</organism>
<name>A0A0V1KFL6_TRIPS</name>
<evidence type="ECO:0000313" key="3">
    <source>
        <dbReference type="Proteomes" id="UP000054632"/>
    </source>
</evidence>
<dbReference type="EMBL" id="JYDR01000003">
    <property type="protein sequence ID" value="KRY78642.1"/>
    <property type="molecule type" value="Genomic_DNA"/>
</dbReference>
<dbReference type="Proteomes" id="UP000054632">
    <property type="component" value="Unassembled WGS sequence"/>
</dbReference>
<dbReference type="Proteomes" id="UP000054826">
    <property type="component" value="Unassembled WGS sequence"/>
</dbReference>
<sequence length="172" mass="20650">MTEMVVTVDTFIVHLFRKVCSACLVKSWQTGNENFQIRRCLFGDWLKNELFYWVRVEEIFLMKIRPLPFHSPFRAYCSHKVDPHLRLCALRLHVSINNSKLILIYNMYIVCVFLNRKLIFYVEQSDNDTNKKRENEKNSSFQLSITPNSCISMRRSIVQWNNTTCIFMRRIR</sequence>
<reference evidence="3 4" key="1">
    <citation type="submission" date="2015-01" db="EMBL/GenBank/DDBJ databases">
        <title>Evolution of Trichinella species and genotypes.</title>
        <authorList>
            <person name="Korhonen P.K."/>
            <person name="Edoardo P."/>
            <person name="Giuseppe L.R."/>
            <person name="Gasser R.B."/>
        </authorList>
    </citation>
    <scope>NUCLEOTIDE SEQUENCE [LARGE SCALE GENOMIC DNA]</scope>
    <source>
        <strain evidence="1">ISS13</strain>
        <strain evidence="2">ISS176</strain>
    </source>
</reference>
<dbReference type="EMBL" id="JYDV01000001">
    <property type="protein sequence ID" value="KRZ46075.1"/>
    <property type="molecule type" value="Genomic_DNA"/>
</dbReference>
<gene>
    <name evidence="1" type="ORF">T4A_4434</name>
    <name evidence="2" type="ORF">T4C_2708</name>
</gene>
<accession>A0A0V1KFL6</accession>
<evidence type="ECO:0000313" key="2">
    <source>
        <dbReference type="EMBL" id="KRZ46075.1"/>
    </source>
</evidence>
<evidence type="ECO:0000313" key="4">
    <source>
        <dbReference type="Proteomes" id="UP000054826"/>
    </source>
</evidence>
<proteinExistence type="predicted"/>
<evidence type="ECO:0000313" key="1">
    <source>
        <dbReference type="EMBL" id="KRY78642.1"/>
    </source>
</evidence>
<protein>
    <submittedName>
        <fullName evidence="2">Uncharacterized protein</fullName>
    </submittedName>
</protein>
<comment type="caution">
    <text evidence="2">The sequence shown here is derived from an EMBL/GenBank/DDBJ whole genome shotgun (WGS) entry which is preliminary data.</text>
</comment>